<dbReference type="EMBL" id="JALKFT010000056">
    <property type="protein sequence ID" value="MCK9878970.1"/>
    <property type="molecule type" value="Genomic_DNA"/>
</dbReference>
<sequence>MVEKPGARHVAVLSDVHIGDGTPTVWYQSGVHEPYLVAALDWVTQHADTFSEVVLLGDVVDQWSYPPSMAAIIEANPQVLGPGGALARAAQAVGQVTGKRSVQAPSFRAGSARQLGCQND</sequence>
<dbReference type="InterPro" id="IPR029052">
    <property type="entry name" value="Metallo-depent_PP-like"/>
</dbReference>
<protein>
    <recommendedName>
        <fullName evidence="3">Calcineurin-like phosphoesterase domain-containing protein</fullName>
    </recommendedName>
</protein>
<dbReference type="Proteomes" id="UP001201873">
    <property type="component" value="Unassembled WGS sequence"/>
</dbReference>
<keyword evidence="2" id="KW-1185">Reference proteome</keyword>
<reference evidence="1 2" key="1">
    <citation type="submission" date="2022-04" db="EMBL/GenBank/DDBJ databases">
        <title>Genome diversity in the genus Frankia.</title>
        <authorList>
            <person name="Carlos-Shanley C."/>
            <person name="Hahn D."/>
        </authorList>
    </citation>
    <scope>NUCLEOTIDE SEQUENCE [LARGE SCALE GENOMIC DNA]</scope>
    <source>
        <strain evidence="1 2">Ag45/Mut15</strain>
    </source>
</reference>
<name>A0ABT0K597_9ACTN</name>
<evidence type="ECO:0000313" key="2">
    <source>
        <dbReference type="Proteomes" id="UP001201873"/>
    </source>
</evidence>
<dbReference type="SUPFAM" id="SSF56300">
    <property type="entry name" value="Metallo-dependent phosphatases"/>
    <property type="match status" value="1"/>
</dbReference>
<feature type="non-terminal residue" evidence="1">
    <location>
        <position position="120"/>
    </location>
</feature>
<proteinExistence type="predicted"/>
<accession>A0ABT0K597</accession>
<comment type="caution">
    <text evidence="1">The sequence shown here is derived from an EMBL/GenBank/DDBJ whole genome shotgun (WGS) entry which is preliminary data.</text>
</comment>
<evidence type="ECO:0008006" key="3">
    <source>
        <dbReference type="Google" id="ProtNLM"/>
    </source>
</evidence>
<evidence type="ECO:0000313" key="1">
    <source>
        <dbReference type="EMBL" id="MCK9878970.1"/>
    </source>
</evidence>
<gene>
    <name evidence="1" type="ORF">MXD59_24965</name>
</gene>
<organism evidence="1 2">
    <name type="scientific">Frankia umida</name>
    <dbReference type="NCBI Taxonomy" id="573489"/>
    <lineage>
        <taxon>Bacteria</taxon>
        <taxon>Bacillati</taxon>
        <taxon>Actinomycetota</taxon>
        <taxon>Actinomycetes</taxon>
        <taxon>Frankiales</taxon>
        <taxon>Frankiaceae</taxon>
        <taxon>Frankia</taxon>
    </lineage>
</organism>